<protein>
    <submittedName>
        <fullName evidence="4">Uncharacterized protein</fullName>
    </submittedName>
</protein>
<evidence type="ECO:0000313" key="5">
    <source>
        <dbReference type="Proteomes" id="UP001501509"/>
    </source>
</evidence>
<dbReference type="EMBL" id="BAAATD010000005">
    <property type="protein sequence ID" value="GAA2601188.1"/>
    <property type="molecule type" value="Genomic_DNA"/>
</dbReference>
<dbReference type="Pfam" id="PF00106">
    <property type="entry name" value="adh_short"/>
    <property type="match status" value="1"/>
</dbReference>
<comment type="caution">
    <text evidence="4">The sequence shown here is derived from an EMBL/GenBank/DDBJ whole genome shotgun (WGS) entry which is preliminary data.</text>
</comment>
<dbReference type="PRINTS" id="PR00081">
    <property type="entry name" value="GDHRDH"/>
</dbReference>
<dbReference type="InterPro" id="IPR036291">
    <property type="entry name" value="NAD(P)-bd_dom_sf"/>
</dbReference>
<evidence type="ECO:0000256" key="2">
    <source>
        <dbReference type="ARBA" id="ARBA00023002"/>
    </source>
</evidence>
<feature type="region of interest" description="Disordered" evidence="3">
    <location>
        <begin position="136"/>
        <end position="170"/>
    </location>
</feature>
<comment type="similarity">
    <text evidence="1">Belongs to the short-chain dehydrogenases/reductases (SDR) family.</text>
</comment>
<dbReference type="PANTHER" id="PTHR45024">
    <property type="entry name" value="DEHYDROGENASES, SHORT CHAIN"/>
    <property type="match status" value="1"/>
</dbReference>
<keyword evidence="5" id="KW-1185">Reference proteome</keyword>
<accession>A0ABP6C3U6</accession>
<name>A0ABP6C3U6_9ACTN</name>
<dbReference type="InterPro" id="IPR051687">
    <property type="entry name" value="Peroxisomal_Beta-Oxidation"/>
</dbReference>
<evidence type="ECO:0000313" key="4">
    <source>
        <dbReference type="EMBL" id="GAA2601188.1"/>
    </source>
</evidence>
<reference evidence="5" key="1">
    <citation type="journal article" date="2019" name="Int. J. Syst. Evol. Microbiol.">
        <title>The Global Catalogue of Microorganisms (GCM) 10K type strain sequencing project: providing services to taxonomists for standard genome sequencing and annotation.</title>
        <authorList>
            <consortium name="The Broad Institute Genomics Platform"/>
            <consortium name="The Broad Institute Genome Sequencing Center for Infectious Disease"/>
            <person name="Wu L."/>
            <person name="Ma J."/>
        </authorList>
    </citation>
    <scope>NUCLEOTIDE SEQUENCE [LARGE SCALE GENOMIC DNA]</scope>
    <source>
        <strain evidence="5">JCM 6833</strain>
    </source>
</reference>
<dbReference type="Gene3D" id="3.40.50.720">
    <property type="entry name" value="NAD(P)-binding Rossmann-like Domain"/>
    <property type="match status" value="1"/>
</dbReference>
<sequence>MPSAERRPVIDADVSLAGRVAVVTGAGAGLGRAEALALAAAGARVVVNDLHAGAARAVAAEIGAAGGEAVAHPGDVADWATGEGLLTTALTAYGSLDVVVNNAGFTRDRMLFNLSEEEWDAAAPTRSRWTMWRRWSPTSPHPPPSRSPAGCSSCTAAGSRSWRRPRWRIA</sequence>
<keyword evidence="2" id="KW-0560">Oxidoreductase</keyword>
<proteinExistence type="inferred from homology"/>
<organism evidence="4 5">
    <name type="scientific">Actinomadura fulvescens</name>
    <dbReference type="NCBI Taxonomy" id="46160"/>
    <lineage>
        <taxon>Bacteria</taxon>
        <taxon>Bacillati</taxon>
        <taxon>Actinomycetota</taxon>
        <taxon>Actinomycetes</taxon>
        <taxon>Streptosporangiales</taxon>
        <taxon>Thermomonosporaceae</taxon>
        <taxon>Actinomadura</taxon>
    </lineage>
</organism>
<evidence type="ECO:0000256" key="1">
    <source>
        <dbReference type="ARBA" id="ARBA00006484"/>
    </source>
</evidence>
<gene>
    <name evidence="4" type="ORF">GCM10010411_38520</name>
</gene>
<dbReference type="SUPFAM" id="SSF51735">
    <property type="entry name" value="NAD(P)-binding Rossmann-fold domains"/>
    <property type="match status" value="1"/>
</dbReference>
<evidence type="ECO:0000256" key="3">
    <source>
        <dbReference type="SAM" id="MobiDB-lite"/>
    </source>
</evidence>
<dbReference type="Proteomes" id="UP001501509">
    <property type="component" value="Unassembled WGS sequence"/>
</dbReference>
<dbReference type="InterPro" id="IPR002347">
    <property type="entry name" value="SDR_fam"/>
</dbReference>
<feature type="compositionally biased region" description="Basic residues" evidence="3">
    <location>
        <begin position="161"/>
        <end position="170"/>
    </location>
</feature>
<dbReference type="PANTHER" id="PTHR45024:SF2">
    <property type="entry name" value="SCP2 DOMAIN-CONTAINING PROTEIN"/>
    <property type="match status" value="1"/>
</dbReference>